<dbReference type="AlphaFoldDB" id="A0A7C4AIJ0"/>
<keyword evidence="1" id="KW-0732">Signal</keyword>
<proteinExistence type="predicted"/>
<protein>
    <recommendedName>
        <fullName evidence="3">DUF541 domain-containing protein</fullName>
    </recommendedName>
</protein>
<dbReference type="InterPro" id="IPR007497">
    <property type="entry name" value="SIMPL/DUF541"/>
</dbReference>
<evidence type="ECO:0008006" key="3">
    <source>
        <dbReference type="Google" id="ProtNLM"/>
    </source>
</evidence>
<evidence type="ECO:0000313" key="2">
    <source>
        <dbReference type="EMBL" id="HGG98881.1"/>
    </source>
</evidence>
<evidence type="ECO:0000256" key="1">
    <source>
        <dbReference type="SAM" id="SignalP"/>
    </source>
</evidence>
<reference evidence="2" key="1">
    <citation type="journal article" date="2020" name="mSystems">
        <title>Genome- and Community-Level Interaction Insights into Carbon Utilization and Element Cycling Functions of Hydrothermarchaeota in Hydrothermal Sediment.</title>
        <authorList>
            <person name="Zhou Z."/>
            <person name="Liu Y."/>
            <person name="Xu W."/>
            <person name="Pan J."/>
            <person name="Luo Z.H."/>
            <person name="Li M."/>
        </authorList>
    </citation>
    <scope>NUCLEOTIDE SEQUENCE [LARGE SCALE GENOMIC DNA]</scope>
    <source>
        <strain evidence="2">SpSt-788</strain>
    </source>
</reference>
<accession>A0A7C4AIJ0</accession>
<name>A0A7C4AIJ0_9BACT</name>
<sequence length="237" mass="27556">MKKLMIILFTTFLLSFTSAFAQDDEKMTKVSITLEEAKELIPDILNMTVGVNVNTAKEVDAINMLGAVDKSLRNLGFEYRGGKYSVYKNCWWEKNKQKCSGYKGSIHYVFELKEPSEQNKILEILSNFKEKYGEKMDFTVSEPEWIVSKKNLRKVEEELKIEIIDTAKNFAKKVSEKLNKACNLTSIDYDIRRPSWWWREYDEGIFLKSAKTMIEAPEPKKEEKTVSVKASVRMVCR</sequence>
<feature type="chain" id="PRO_5028129261" description="DUF541 domain-containing protein" evidence="1">
    <location>
        <begin position="22"/>
        <end position="237"/>
    </location>
</feature>
<gene>
    <name evidence="2" type="ORF">ENV75_00255</name>
</gene>
<dbReference type="EMBL" id="DTHO01000002">
    <property type="protein sequence ID" value="HGG98881.1"/>
    <property type="molecule type" value="Genomic_DNA"/>
</dbReference>
<comment type="caution">
    <text evidence="2">The sequence shown here is derived from an EMBL/GenBank/DDBJ whole genome shotgun (WGS) entry which is preliminary data.</text>
</comment>
<dbReference type="Pfam" id="PF04402">
    <property type="entry name" value="SIMPL"/>
    <property type="match status" value="1"/>
</dbReference>
<feature type="signal peptide" evidence="1">
    <location>
        <begin position="1"/>
        <end position="21"/>
    </location>
</feature>
<organism evidence="2">
    <name type="scientific">Thermodesulfovibrio aggregans</name>
    <dbReference type="NCBI Taxonomy" id="86166"/>
    <lineage>
        <taxon>Bacteria</taxon>
        <taxon>Pseudomonadati</taxon>
        <taxon>Nitrospirota</taxon>
        <taxon>Thermodesulfovibrionia</taxon>
        <taxon>Thermodesulfovibrionales</taxon>
        <taxon>Thermodesulfovibrionaceae</taxon>
        <taxon>Thermodesulfovibrio</taxon>
    </lineage>
</organism>